<dbReference type="AlphaFoldDB" id="G7JEW9"/>
<dbReference type="GO" id="GO:0006952">
    <property type="term" value="P:defense response"/>
    <property type="evidence" value="ECO:0007669"/>
    <property type="project" value="UniProtKB-KW"/>
</dbReference>
<dbReference type="InterPro" id="IPR035897">
    <property type="entry name" value="Toll_tir_struct_dom_sf"/>
</dbReference>
<keyword evidence="4" id="KW-0520">NAD</keyword>
<feature type="domain" description="TIR" evidence="5">
    <location>
        <begin position="25"/>
        <end position="205"/>
    </location>
</feature>
<dbReference type="Proteomes" id="UP000002051">
    <property type="component" value="Chromosome 4"/>
</dbReference>
<keyword evidence="1" id="KW-0433">Leucine-rich repeat</keyword>
<evidence type="ECO:0000313" key="7">
    <source>
        <dbReference type="EnsemblPlants" id="AES89027"/>
    </source>
</evidence>
<dbReference type="Gene3D" id="3.40.50.10140">
    <property type="entry name" value="Toll/interleukin-1 receptor homology (TIR) domain"/>
    <property type="match status" value="1"/>
</dbReference>
<evidence type="ECO:0000256" key="3">
    <source>
        <dbReference type="ARBA" id="ARBA00022821"/>
    </source>
</evidence>
<dbReference type="GO" id="GO:0043531">
    <property type="term" value="F:ADP binding"/>
    <property type="evidence" value="ECO:0007669"/>
    <property type="project" value="InterPro"/>
</dbReference>
<evidence type="ECO:0000313" key="8">
    <source>
        <dbReference type="Proteomes" id="UP000002051"/>
    </source>
</evidence>
<dbReference type="Gene3D" id="3.40.50.300">
    <property type="entry name" value="P-loop containing nucleotide triphosphate hydrolases"/>
    <property type="match status" value="1"/>
</dbReference>
<evidence type="ECO:0000256" key="4">
    <source>
        <dbReference type="ARBA" id="ARBA00023027"/>
    </source>
</evidence>
<name>G7JEW9_MEDTR</name>
<gene>
    <name evidence="6" type="ordered locus">MTR_4g068200</name>
</gene>
<dbReference type="InterPro" id="IPR000157">
    <property type="entry name" value="TIR_dom"/>
</dbReference>
<evidence type="ECO:0000256" key="1">
    <source>
        <dbReference type="ARBA" id="ARBA00022614"/>
    </source>
</evidence>
<accession>G7JEW9</accession>
<protein>
    <submittedName>
        <fullName evidence="6">Disease resistance protein (TIR-NBS-LRR class)</fullName>
    </submittedName>
</protein>
<dbReference type="Pfam" id="PF01582">
    <property type="entry name" value="TIR"/>
    <property type="match status" value="1"/>
</dbReference>
<evidence type="ECO:0000313" key="6">
    <source>
        <dbReference type="EMBL" id="AES89027.1"/>
    </source>
</evidence>
<dbReference type="EMBL" id="CM001220">
    <property type="protein sequence ID" value="AES89027.1"/>
    <property type="molecule type" value="Genomic_DNA"/>
</dbReference>
<dbReference type="InterPro" id="IPR027417">
    <property type="entry name" value="P-loop_NTPase"/>
</dbReference>
<dbReference type="FunFam" id="3.40.50.10140:FF:000007">
    <property type="entry name" value="Disease resistance protein (TIR-NBS-LRR class)"/>
    <property type="match status" value="1"/>
</dbReference>
<dbReference type="InterPro" id="IPR036390">
    <property type="entry name" value="WH_DNA-bd_sf"/>
</dbReference>
<dbReference type="SUPFAM" id="SSF52200">
    <property type="entry name" value="Toll/Interleukin receptor TIR domain"/>
    <property type="match status" value="1"/>
</dbReference>
<dbReference type="HOGENOM" id="CLU_412990_0_0_1"/>
<evidence type="ECO:0000256" key="2">
    <source>
        <dbReference type="ARBA" id="ARBA00022737"/>
    </source>
</evidence>
<dbReference type="PANTHER" id="PTHR11017">
    <property type="entry name" value="LEUCINE-RICH REPEAT-CONTAINING PROTEIN"/>
    <property type="match status" value="1"/>
</dbReference>
<keyword evidence="8" id="KW-1185">Reference proteome</keyword>
<keyword evidence="2" id="KW-0677">Repeat</keyword>
<keyword evidence="3" id="KW-0611">Plant defense</keyword>
<dbReference type="OMA" id="HMDENIS"/>
<dbReference type="EnsemblPlants" id="AES89027">
    <property type="protein sequence ID" value="AES89027"/>
    <property type="gene ID" value="MTR_4g068200"/>
</dbReference>
<dbReference type="GO" id="GO:0007165">
    <property type="term" value="P:signal transduction"/>
    <property type="evidence" value="ECO:0007669"/>
    <property type="project" value="InterPro"/>
</dbReference>
<dbReference type="SMART" id="SM00255">
    <property type="entry name" value="TIR"/>
    <property type="match status" value="1"/>
</dbReference>
<proteinExistence type="predicted"/>
<dbReference type="InterPro" id="IPR058192">
    <property type="entry name" value="WHD_ROQ1-like"/>
</dbReference>
<dbReference type="PANTHER" id="PTHR11017:SF271">
    <property type="entry name" value="DISEASE RESISTANCE PROTEIN (TIR-NBS-LRR CLASS) FAMILY"/>
    <property type="match status" value="1"/>
</dbReference>
<dbReference type="SUPFAM" id="SSF52540">
    <property type="entry name" value="P-loop containing nucleoside triphosphate hydrolases"/>
    <property type="match status" value="1"/>
</dbReference>
<dbReference type="SUPFAM" id="SSF46785">
    <property type="entry name" value="Winged helix' DNA-binding domain"/>
    <property type="match status" value="1"/>
</dbReference>
<dbReference type="eggNOG" id="ENOG502QQJE">
    <property type="taxonomic scope" value="Eukaryota"/>
</dbReference>
<evidence type="ECO:0000259" key="5">
    <source>
        <dbReference type="PROSITE" id="PS50104"/>
    </source>
</evidence>
<dbReference type="PROSITE" id="PS50104">
    <property type="entry name" value="TIR"/>
    <property type="match status" value="1"/>
</dbReference>
<dbReference type="InterPro" id="IPR044974">
    <property type="entry name" value="Disease_R_plants"/>
</dbReference>
<dbReference type="PaxDb" id="3880-AES89027"/>
<dbReference type="Pfam" id="PF23282">
    <property type="entry name" value="WHD_ROQ1"/>
    <property type="match status" value="1"/>
</dbReference>
<reference evidence="6 8" key="2">
    <citation type="journal article" date="2014" name="BMC Genomics">
        <title>An improved genome release (version Mt4.0) for the model legume Medicago truncatula.</title>
        <authorList>
            <person name="Tang H."/>
            <person name="Krishnakumar V."/>
            <person name="Bidwell S."/>
            <person name="Rosen B."/>
            <person name="Chan A."/>
            <person name="Zhou S."/>
            <person name="Gentzbittel L."/>
            <person name="Childs K.L."/>
            <person name="Yandell M."/>
            <person name="Gundlach H."/>
            <person name="Mayer K.F."/>
            <person name="Schwartz D.C."/>
            <person name="Town C.D."/>
        </authorList>
    </citation>
    <scope>GENOME REANNOTATION</scope>
    <source>
        <strain evidence="7 8">cv. Jemalong A17</strain>
    </source>
</reference>
<reference evidence="6 8" key="1">
    <citation type="journal article" date="2011" name="Nature">
        <title>The Medicago genome provides insight into the evolution of rhizobial symbioses.</title>
        <authorList>
            <person name="Young N.D."/>
            <person name="Debelle F."/>
            <person name="Oldroyd G.E."/>
            <person name="Geurts R."/>
            <person name="Cannon S.B."/>
            <person name="Udvardi M.K."/>
            <person name="Benedito V.A."/>
            <person name="Mayer K.F."/>
            <person name="Gouzy J."/>
            <person name="Schoof H."/>
            <person name="Van de Peer Y."/>
            <person name="Proost S."/>
            <person name="Cook D.R."/>
            <person name="Meyers B.C."/>
            <person name="Spannagl M."/>
            <person name="Cheung F."/>
            <person name="De Mita S."/>
            <person name="Krishnakumar V."/>
            <person name="Gundlach H."/>
            <person name="Zhou S."/>
            <person name="Mudge J."/>
            <person name="Bharti A.K."/>
            <person name="Murray J.D."/>
            <person name="Naoumkina M.A."/>
            <person name="Rosen B."/>
            <person name="Silverstein K.A."/>
            <person name="Tang H."/>
            <person name="Rombauts S."/>
            <person name="Zhao P.X."/>
            <person name="Zhou P."/>
            <person name="Barbe V."/>
            <person name="Bardou P."/>
            <person name="Bechner M."/>
            <person name="Bellec A."/>
            <person name="Berger A."/>
            <person name="Berges H."/>
            <person name="Bidwell S."/>
            <person name="Bisseling T."/>
            <person name="Choisne N."/>
            <person name="Couloux A."/>
            <person name="Denny R."/>
            <person name="Deshpande S."/>
            <person name="Dai X."/>
            <person name="Doyle J.J."/>
            <person name="Dudez A.M."/>
            <person name="Farmer A.D."/>
            <person name="Fouteau S."/>
            <person name="Franken C."/>
            <person name="Gibelin C."/>
            <person name="Gish J."/>
            <person name="Goldstein S."/>
            <person name="Gonzalez A.J."/>
            <person name="Green P.J."/>
            <person name="Hallab A."/>
            <person name="Hartog M."/>
            <person name="Hua A."/>
            <person name="Humphray S.J."/>
            <person name="Jeong D.H."/>
            <person name="Jing Y."/>
            <person name="Jocker A."/>
            <person name="Kenton S.M."/>
            <person name="Kim D.J."/>
            <person name="Klee K."/>
            <person name="Lai H."/>
            <person name="Lang C."/>
            <person name="Lin S."/>
            <person name="Macmil S.L."/>
            <person name="Magdelenat G."/>
            <person name="Matthews L."/>
            <person name="McCorrison J."/>
            <person name="Monaghan E.L."/>
            <person name="Mun J.H."/>
            <person name="Najar F.Z."/>
            <person name="Nicholson C."/>
            <person name="Noirot C."/>
            <person name="O'Bleness M."/>
            <person name="Paule C.R."/>
            <person name="Poulain J."/>
            <person name="Prion F."/>
            <person name="Qin B."/>
            <person name="Qu C."/>
            <person name="Retzel E.F."/>
            <person name="Riddle C."/>
            <person name="Sallet E."/>
            <person name="Samain S."/>
            <person name="Samson N."/>
            <person name="Sanders I."/>
            <person name="Saurat O."/>
            <person name="Scarpelli C."/>
            <person name="Schiex T."/>
            <person name="Segurens B."/>
            <person name="Severin A.J."/>
            <person name="Sherrier D.J."/>
            <person name="Shi R."/>
            <person name="Sims S."/>
            <person name="Singer S.R."/>
            <person name="Sinharoy S."/>
            <person name="Sterck L."/>
            <person name="Viollet A."/>
            <person name="Wang B.B."/>
            <person name="Wang K."/>
            <person name="Wang M."/>
            <person name="Wang X."/>
            <person name="Warfsmann J."/>
            <person name="Weissenbach J."/>
            <person name="White D.D."/>
            <person name="White J.D."/>
            <person name="Wiley G.B."/>
            <person name="Wincker P."/>
            <person name="Xing Y."/>
            <person name="Yang L."/>
            <person name="Yao Z."/>
            <person name="Ying F."/>
            <person name="Zhai J."/>
            <person name="Zhou L."/>
            <person name="Zuber A."/>
            <person name="Denarie J."/>
            <person name="Dixon R.A."/>
            <person name="May G.D."/>
            <person name="Schwartz D.C."/>
            <person name="Rogers J."/>
            <person name="Quetier F."/>
            <person name="Town C.D."/>
            <person name="Roe B.A."/>
        </authorList>
    </citation>
    <scope>NUCLEOTIDE SEQUENCE [LARGE SCALE GENOMIC DNA]</scope>
    <source>
        <strain evidence="6">A17</strain>
        <strain evidence="7 8">cv. Jemalong A17</strain>
    </source>
</reference>
<dbReference type="InterPro" id="IPR002182">
    <property type="entry name" value="NB-ARC"/>
</dbReference>
<reference evidence="7" key="3">
    <citation type="submission" date="2015-04" db="UniProtKB">
        <authorList>
            <consortium name="EnsemblPlants"/>
        </authorList>
    </citation>
    <scope>IDENTIFICATION</scope>
    <source>
        <strain evidence="7">cv. Jemalong A17</strain>
    </source>
</reference>
<organism evidence="6 8">
    <name type="scientific">Medicago truncatula</name>
    <name type="common">Barrel medic</name>
    <name type="synonym">Medicago tribuloides</name>
    <dbReference type="NCBI Taxonomy" id="3880"/>
    <lineage>
        <taxon>Eukaryota</taxon>
        <taxon>Viridiplantae</taxon>
        <taxon>Streptophyta</taxon>
        <taxon>Embryophyta</taxon>
        <taxon>Tracheophyta</taxon>
        <taxon>Spermatophyta</taxon>
        <taxon>Magnoliopsida</taxon>
        <taxon>eudicotyledons</taxon>
        <taxon>Gunneridae</taxon>
        <taxon>Pentapetalae</taxon>
        <taxon>rosids</taxon>
        <taxon>fabids</taxon>
        <taxon>Fabales</taxon>
        <taxon>Fabaceae</taxon>
        <taxon>Papilionoideae</taxon>
        <taxon>50 kb inversion clade</taxon>
        <taxon>NPAAA clade</taxon>
        <taxon>Hologalegina</taxon>
        <taxon>IRL clade</taxon>
        <taxon>Trifolieae</taxon>
        <taxon>Medicago</taxon>
    </lineage>
</organism>
<dbReference type="Pfam" id="PF00931">
    <property type="entry name" value="NB-ARC"/>
    <property type="match status" value="1"/>
</dbReference>
<dbReference type="STRING" id="3880.G7JEW9"/>
<sequence length="665" mass="76351">MSSFYNEDSFSTDCRSRKSPLKIFRSYEVFLSYRGEDTRASFTAHLNASLLNAGINVFKDDDSIYKGARISKSLPEAIEQSRIAVVVFSKHYADSKWCLNELVKIMKCHRAIRQIVLPVFYDVDPLEVRHQKKKFGKAFQNILTMLSNQTQGEGHYKEESSLRMLRRNWTTALHEAAGLAGFVVLHFMNESEAIKDIVEKIVRLLDKTHLLVANNPVGVEPRVENMIQLLDEKIPNHTSELLGCYPSNNEVWEQNVGQVSLQEQILFDVCKETTTKIQNIEEGKNKLKDRLSQKKVLDDVNTLDQLNALCGRRQWFGSGSRIVITTRDMNILRGYRVDQIYTMKEMCESESIELFSWHAFKQASPKDDFAEISRNVIEYSGGLPLNVLEKLKRIPNGQVQKKLKISYDALNDDTQEDIFLNIACFFIGLVRNNVIHILNGCELYAEIGINVLVERSLVTIDELEQTWNIMNNDGHYGAFLRHDNYPNWLTLYSEGSSVIFEVPRVEGRVLKTMICIVDSWTYANIASYSDGLQNVMVKNYTKSTIQVYKREALVSFENEEGHIVVSSIEPGNKVEVVFVFEWRSFKVKNTTVYLVYDELIGEIMEQSQTSEENAIVFIGDENESSSSEVEHMDENISTARCCGLIKYSFRQWIANFLCRLVECWG</sequence>